<keyword evidence="1" id="KW-0732">Signal</keyword>
<evidence type="ECO:0000256" key="1">
    <source>
        <dbReference type="SAM" id="SignalP"/>
    </source>
</evidence>
<reference evidence="2" key="1">
    <citation type="submission" date="2023-11" db="EMBL/GenBank/DDBJ databases">
        <authorList>
            <person name="De Vega J J."/>
            <person name="De Vega J J."/>
        </authorList>
    </citation>
    <scope>NUCLEOTIDE SEQUENCE</scope>
</reference>
<feature type="chain" id="PRO_5042133449" description="Transposase" evidence="1">
    <location>
        <begin position="22"/>
        <end position="1122"/>
    </location>
</feature>
<gene>
    <name evidence="2" type="ORF">MYCIT1_LOCUS35672</name>
</gene>
<name>A0AAD2HZU4_9AGAR</name>
<dbReference type="Proteomes" id="UP001295794">
    <property type="component" value="Unassembled WGS sequence"/>
</dbReference>
<organism evidence="2 3">
    <name type="scientific">Mycena citricolor</name>
    <dbReference type="NCBI Taxonomy" id="2018698"/>
    <lineage>
        <taxon>Eukaryota</taxon>
        <taxon>Fungi</taxon>
        <taxon>Dikarya</taxon>
        <taxon>Basidiomycota</taxon>
        <taxon>Agaricomycotina</taxon>
        <taxon>Agaricomycetes</taxon>
        <taxon>Agaricomycetidae</taxon>
        <taxon>Agaricales</taxon>
        <taxon>Marasmiineae</taxon>
        <taxon>Mycenaceae</taxon>
        <taxon>Mycena</taxon>
    </lineage>
</organism>
<sequence>MSTFNHKAVLAILAGLQGTRADRAVFERKYEESVQRRFESWKTNRTSQSRYDPQLLFEAQVAAYVDYIHSETRASRKVKNSNALSNPRILRAGIPFYGPRFTPCTFRELQLRGINTASAETVYLRPVTVIHPVYFPELGDCPHCGSSNTSWDSWNSTGSREVHGLQYEESALGYQLRHEGCTPDDVSGDGTDVGRVRNRSFSSTNKIFWKNWEHWKIPRGIPHFFTRCAVTRELYDVIIELRPSTTSNGLGENIKQLHLLEYHRRLREYLQAYKATISSGSLVGFFRAPDLPNFSSPTEDHGYRDATISNDVITEVYVEFSRQTREAESAVYLRNTSGISALPGAAISLDNTFKSASKATITDPSKARIKLWKGGVLSVINEFNEIISWRFCQSASPAEIFETLEGLRRRCEQLGVDLPEMVTVDNCCQVRSKILESMPGIDICLDTYHFIVRYLVALLNGASNPYRARIAMEIRDAILKQPASKGIPAKYRSKEEQESRIIGIFTMYEKIGNVWSAAAQSVHQAQLKHIRAGCLARKRDDIATDGSRIEGSHKGWNGLQRSHASGLVLQTALCHDFVLRRNMRQVVRDTRVAGSTSPLHSFVRLTYGSHHIQLVNSNSSIMNDVLRIHAERTKKKLDVVQLWTVLQDVQSFEKFGLVHSAHAETFGGLIEVKDEEMGVEMELDLSLDSSVNDDDSSILTTLDPSLHPLSFPSLARDPRIDPGLYDTPLPIPNLLPVPATTSVNARTHAHVKTGNTESMLTEPESLGDELHQPNKKQKLEGNMVHPIFHTSNLVVSSNEPSVASKHQAASIRLTKTQILFMAGTKTDPRSLKIEYGNEFFMFMDLRAEYGWRLVNMTPKRWIEATSQLNLKLGLTGKLLKSPRALLDKLARVEKDILQRIATGSFFNASGQSDKFWKKHCFAVDLIKPDNSKGPTLGSFSKTLDPLSLDVPNGASSSTPEKMRKRPTCKRCHQDMYAGGRGGEENHNRGVCSDGFKQKIPTGEEPVPWPQPAGVFSKGLHFHPRVFLQLVQHIYQKLVVEKLGTMGLSMEEDAFLAMFQKPERIVTKTDGSVFFKLITGLSIPVNDRIPDSWIVTEGSTTFLRLDLLHTSDTGPAALGSTSL</sequence>
<feature type="signal peptide" evidence="1">
    <location>
        <begin position="1"/>
        <end position="21"/>
    </location>
</feature>
<keyword evidence="3" id="KW-1185">Reference proteome</keyword>
<evidence type="ECO:0008006" key="4">
    <source>
        <dbReference type="Google" id="ProtNLM"/>
    </source>
</evidence>
<accession>A0AAD2HZU4</accession>
<evidence type="ECO:0000313" key="3">
    <source>
        <dbReference type="Proteomes" id="UP001295794"/>
    </source>
</evidence>
<dbReference type="AlphaFoldDB" id="A0AAD2HZU4"/>
<evidence type="ECO:0000313" key="2">
    <source>
        <dbReference type="EMBL" id="CAK5283262.1"/>
    </source>
</evidence>
<comment type="caution">
    <text evidence="2">The sequence shown here is derived from an EMBL/GenBank/DDBJ whole genome shotgun (WGS) entry which is preliminary data.</text>
</comment>
<dbReference type="EMBL" id="CAVNYO010000466">
    <property type="protein sequence ID" value="CAK5283262.1"/>
    <property type="molecule type" value="Genomic_DNA"/>
</dbReference>
<proteinExistence type="predicted"/>
<protein>
    <recommendedName>
        <fullName evidence="4">Transposase</fullName>
    </recommendedName>
</protein>